<dbReference type="GO" id="GO:0070072">
    <property type="term" value="P:vacuolar proton-transporting V-type ATPase complex assembly"/>
    <property type="evidence" value="ECO:0007669"/>
    <property type="project" value="InterPro"/>
</dbReference>
<evidence type="ECO:0000256" key="3">
    <source>
        <dbReference type="ARBA" id="ARBA00022824"/>
    </source>
</evidence>
<keyword evidence="4 6" id="KW-1133">Transmembrane helix</keyword>
<dbReference type="Pfam" id="PF11712">
    <property type="entry name" value="Vma12"/>
    <property type="match status" value="1"/>
</dbReference>
<evidence type="ECO:0000313" key="8">
    <source>
        <dbReference type="Proteomes" id="UP000193642"/>
    </source>
</evidence>
<dbReference type="EMBL" id="MCGO01000012">
    <property type="protein sequence ID" value="ORY48103.1"/>
    <property type="molecule type" value="Genomic_DNA"/>
</dbReference>
<comment type="subcellular location">
    <subcellularLocation>
        <location evidence="1">Endoplasmic reticulum membrane</location>
        <topology evidence="1">Multi-pass membrane protein</topology>
    </subcellularLocation>
</comment>
<evidence type="ECO:0000256" key="5">
    <source>
        <dbReference type="ARBA" id="ARBA00023136"/>
    </source>
</evidence>
<sequence length="208" mass="22839">MVLLNTTPAMAVAAQTAFKRLQSDKSTSSSTDEAGFTALRQWINDATGTALPPMSHVAAVAAHRLAADDKSFGEFVRGAGLVLAPPPPRQKSDQLKQLLRDAEVKAENLEYARMTDDLVPKHSMSQLTRQEKFEFNATIGMFSGILNVLLSMVAVFVAVMWVGDTVTRDVGMKTLLALFFAFVVGIAEGWFFSRDWLFEDAQVKKPII</sequence>
<dbReference type="OrthoDB" id="19981at2759"/>
<keyword evidence="2 6" id="KW-0812">Transmembrane</keyword>
<feature type="transmembrane region" description="Helical" evidence="6">
    <location>
        <begin position="139"/>
        <end position="162"/>
    </location>
</feature>
<protein>
    <submittedName>
        <fullName evidence="7">Uncharacterized protein</fullName>
    </submittedName>
</protein>
<dbReference type="AlphaFoldDB" id="A0A1Y2CM71"/>
<keyword evidence="5 6" id="KW-0472">Membrane</keyword>
<evidence type="ECO:0000256" key="4">
    <source>
        <dbReference type="ARBA" id="ARBA00022989"/>
    </source>
</evidence>
<dbReference type="InterPro" id="IPR021013">
    <property type="entry name" value="ATPase_Vma12"/>
</dbReference>
<proteinExistence type="predicted"/>
<evidence type="ECO:0000256" key="2">
    <source>
        <dbReference type="ARBA" id="ARBA00022692"/>
    </source>
</evidence>
<evidence type="ECO:0000256" key="6">
    <source>
        <dbReference type="SAM" id="Phobius"/>
    </source>
</evidence>
<keyword evidence="8" id="KW-1185">Reference proteome</keyword>
<accession>A0A1Y2CM71</accession>
<dbReference type="GO" id="GO:0005789">
    <property type="term" value="C:endoplasmic reticulum membrane"/>
    <property type="evidence" value="ECO:0007669"/>
    <property type="project" value="UniProtKB-SubCell"/>
</dbReference>
<gene>
    <name evidence="7" type="ORF">BCR33DRAFT_848157</name>
</gene>
<comment type="caution">
    <text evidence="7">The sequence shown here is derived from an EMBL/GenBank/DDBJ whole genome shotgun (WGS) entry which is preliminary data.</text>
</comment>
<evidence type="ECO:0000313" key="7">
    <source>
        <dbReference type="EMBL" id="ORY48103.1"/>
    </source>
</evidence>
<keyword evidence="3" id="KW-0256">Endoplasmic reticulum</keyword>
<name>A0A1Y2CM71_9FUNG</name>
<dbReference type="Proteomes" id="UP000193642">
    <property type="component" value="Unassembled WGS sequence"/>
</dbReference>
<dbReference type="PANTHER" id="PTHR31394">
    <property type="entry name" value="TRANSMEMBRANE PROTEIN 199"/>
    <property type="match status" value="1"/>
</dbReference>
<feature type="transmembrane region" description="Helical" evidence="6">
    <location>
        <begin position="174"/>
        <end position="192"/>
    </location>
</feature>
<evidence type="ECO:0000256" key="1">
    <source>
        <dbReference type="ARBA" id="ARBA00004477"/>
    </source>
</evidence>
<organism evidence="7 8">
    <name type="scientific">Rhizoclosmatium globosum</name>
    <dbReference type="NCBI Taxonomy" id="329046"/>
    <lineage>
        <taxon>Eukaryota</taxon>
        <taxon>Fungi</taxon>
        <taxon>Fungi incertae sedis</taxon>
        <taxon>Chytridiomycota</taxon>
        <taxon>Chytridiomycota incertae sedis</taxon>
        <taxon>Chytridiomycetes</taxon>
        <taxon>Chytridiales</taxon>
        <taxon>Chytriomycetaceae</taxon>
        <taxon>Rhizoclosmatium</taxon>
    </lineage>
</organism>
<dbReference type="PANTHER" id="PTHR31394:SF1">
    <property type="entry name" value="TRANSMEMBRANE PROTEIN 199"/>
    <property type="match status" value="1"/>
</dbReference>
<reference evidence="7 8" key="1">
    <citation type="submission" date="2016-07" db="EMBL/GenBank/DDBJ databases">
        <title>Pervasive Adenine N6-methylation of Active Genes in Fungi.</title>
        <authorList>
            <consortium name="DOE Joint Genome Institute"/>
            <person name="Mondo S.J."/>
            <person name="Dannebaum R.O."/>
            <person name="Kuo R.C."/>
            <person name="Labutti K."/>
            <person name="Haridas S."/>
            <person name="Kuo A."/>
            <person name="Salamov A."/>
            <person name="Ahrendt S.R."/>
            <person name="Lipzen A."/>
            <person name="Sullivan W."/>
            <person name="Andreopoulos W.B."/>
            <person name="Clum A."/>
            <person name="Lindquist E."/>
            <person name="Daum C."/>
            <person name="Ramamoorthy G.K."/>
            <person name="Gryganskyi A."/>
            <person name="Culley D."/>
            <person name="Magnuson J.K."/>
            <person name="James T.Y."/>
            <person name="O'Malley M.A."/>
            <person name="Stajich J.E."/>
            <person name="Spatafora J.W."/>
            <person name="Visel A."/>
            <person name="Grigoriev I.V."/>
        </authorList>
    </citation>
    <scope>NUCLEOTIDE SEQUENCE [LARGE SCALE GENOMIC DNA]</scope>
    <source>
        <strain evidence="7 8">JEL800</strain>
    </source>
</reference>